<dbReference type="EMBL" id="BMYM01000001">
    <property type="protein sequence ID" value="GHD32241.1"/>
    <property type="molecule type" value="Genomic_DNA"/>
</dbReference>
<dbReference type="InterPro" id="IPR015943">
    <property type="entry name" value="WD40/YVTN_repeat-like_dom_sf"/>
</dbReference>
<sequence length="1099" mass="120438">MHTLALSISREDPPLSLTNRRLLPVALIIATLSFGALGADSNPYNGMNWRNVGPAFMSGRISDIDWDPKDHSTWYVAVGSGGVWKTTNAGVTWTPIFDNESVYSIGNVTVDPSNPNRVWVGTGEDVGGRHVGYGDGIYRSDDGGQTWKNMGLAESEHISTILVHPEDSNTVWAAVQGPLWTSGGERGVYMTTDGGETWEKTLGAGKWTGVADIIIDPRDPDVLYAATWQRHRTVAAYMGGGPESGLHKSTDGGRTWSKLSNGLPTGNLGKIGLTISPINPDIVYAAIELNRREGGVWRSDDRGVSWVKGADAVGGGTGPHYYQELIASPHKLDRLYLVGPVVQKSEDGGKTFENMPQDAKHSDTHAVVFHPEDPDYIMMGTDGGVYESFDLGATWRFIDNLPLTQYYKLALDDAEPFYNIYGGTQDNNTQGGPSRTNNTNGIRNADWLVVLGGDGHQPATEPGNPDILYAQSQQGNISRIDLTTGERMYIRPQPAPGEPPERANWDSPILVSPHDPKRLYFGTQRVWRSDDRGNDWRTISGDLTRDQERLLLPIMDKTWSWDSPWDMLAMSQYNTITSLAESPLQEGLLYAGTDDGLIQVSENGGDSWTQSEVGSLPGVPSTAFINDIRADLHDADTVYITMDNHKYGDYKPYLLVSRNRGRSWRSISEGIPDKHLVWRVVQDHIKPGLMFAATEFGVYVTLNGGQQWEKFSAGMPTISIRDIAIQRRENDVVAASFGRGFFVLDDYSALRELSDEAMAKEAALFAPRDAYWFFPRPILGATKRGSAGDQTYVAENPPFGAVLTYHLSEGFPTLEKVRQDAEKEAMDAGKAVRFPGWDAVEAERREAAPAVKLVIRDADGNVIRRIDAPAEKGFHRVAWDLHHPYPGSIETPPNWQGLPPRGFMATPGEYSAELVLLKNGQSRSLAGPVEFGVVRAYEGALQGPSLEERDAFLKDIALVVGQVSAAQYAISDAIEDLESMQKMLDLSANAPGDADAKVHALHQELLVMKDKFGDGDRQGVGANEAQNFAWWLGHASWGMSSTSYGPTASHARSLQYAKADFAPLRERLNTILTSEIPALRQSLLQSGAPWGQGQIIPGG</sequence>
<dbReference type="Gene3D" id="2.130.10.10">
    <property type="entry name" value="YVTN repeat-like/Quinoprotein amine dehydrogenase"/>
    <property type="match status" value="4"/>
</dbReference>
<dbReference type="GO" id="GO:0010411">
    <property type="term" value="P:xyloglucan metabolic process"/>
    <property type="evidence" value="ECO:0007669"/>
    <property type="project" value="TreeGrafter"/>
</dbReference>
<reference evidence="3" key="1">
    <citation type="journal article" date="2014" name="Int. J. Syst. Evol. Microbiol.">
        <title>Complete genome sequence of Corynebacterium casei LMG S-19264T (=DSM 44701T), isolated from a smear-ripened cheese.</title>
        <authorList>
            <consortium name="US DOE Joint Genome Institute (JGI-PGF)"/>
            <person name="Walter F."/>
            <person name="Albersmeier A."/>
            <person name="Kalinowski J."/>
            <person name="Ruckert C."/>
        </authorList>
    </citation>
    <scope>NUCLEOTIDE SEQUENCE</scope>
    <source>
        <strain evidence="3">KCTC 23430</strain>
    </source>
</reference>
<protein>
    <recommendedName>
        <fullName evidence="2">Sortilin N-terminal domain-containing protein</fullName>
    </recommendedName>
</protein>
<gene>
    <name evidence="3" type="ORF">GCM10007053_16140</name>
</gene>
<name>A0A919CJU3_9GAMM</name>
<dbReference type="CDD" id="cd15482">
    <property type="entry name" value="Sialidase_non-viral"/>
    <property type="match status" value="1"/>
</dbReference>
<dbReference type="Pfam" id="PF15902">
    <property type="entry name" value="Sortilin-Vps10"/>
    <property type="match status" value="1"/>
</dbReference>
<dbReference type="Proteomes" id="UP000644693">
    <property type="component" value="Unassembled WGS sequence"/>
</dbReference>
<reference evidence="3" key="2">
    <citation type="submission" date="2020-09" db="EMBL/GenBank/DDBJ databases">
        <authorList>
            <person name="Sun Q."/>
            <person name="Kim S."/>
        </authorList>
    </citation>
    <scope>NUCLEOTIDE SEQUENCE</scope>
    <source>
        <strain evidence="3">KCTC 23430</strain>
    </source>
</reference>
<evidence type="ECO:0000256" key="1">
    <source>
        <dbReference type="ARBA" id="ARBA00022737"/>
    </source>
</evidence>
<dbReference type="PANTHER" id="PTHR43739:SF5">
    <property type="entry name" value="EXO-ALPHA-SIALIDASE"/>
    <property type="match status" value="1"/>
</dbReference>
<dbReference type="SUPFAM" id="SSF50939">
    <property type="entry name" value="Sialidases"/>
    <property type="match status" value="2"/>
</dbReference>
<dbReference type="InterPro" id="IPR052025">
    <property type="entry name" value="Xyloglucanase_GH74"/>
</dbReference>
<proteinExistence type="predicted"/>
<evidence type="ECO:0000313" key="3">
    <source>
        <dbReference type="EMBL" id="GHD32241.1"/>
    </source>
</evidence>
<keyword evidence="4" id="KW-1185">Reference proteome</keyword>
<comment type="caution">
    <text evidence="3">The sequence shown here is derived from an EMBL/GenBank/DDBJ whole genome shotgun (WGS) entry which is preliminary data.</text>
</comment>
<feature type="domain" description="Sortilin N-terminal" evidence="2">
    <location>
        <begin position="137"/>
        <end position="262"/>
    </location>
</feature>
<evidence type="ECO:0000313" key="4">
    <source>
        <dbReference type="Proteomes" id="UP000644693"/>
    </source>
</evidence>
<dbReference type="PANTHER" id="PTHR43739">
    <property type="entry name" value="XYLOGLUCANASE (EUROFUNG)"/>
    <property type="match status" value="1"/>
</dbReference>
<dbReference type="AlphaFoldDB" id="A0A919CJU3"/>
<dbReference type="InterPro" id="IPR036278">
    <property type="entry name" value="Sialidase_sf"/>
</dbReference>
<organism evidence="3 4">
    <name type="scientific">Parahalioglobus pacificus</name>
    <dbReference type="NCBI Taxonomy" id="930806"/>
    <lineage>
        <taxon>Bacteria</taxon>
        <taxon>Pseudomonadati</taxon>
        <taxon>Pseudomonadota</taxon>
        <taxon>Gammaproteobacteria</taxon>
        <taxon>Cellvibrionales</taxon>
        <taxon>Halieaceae</taxon>
        <taxon>Parahalioglobus</taxon>
    </lineage>
</organism>
<evidence type="ECO:0000259" key="2">
    <source>
        <dbReference type="Pfam" id="PF15902"/>
    </source>
</evidence>
<dbReference type="InterPro" id="IPR031778">
    <property type="entry name" value="Sortilin_N"/>
</dbReference>
<keyword evidence="1" id="KW-0677">Repeat</keyword>
<accession>A0A919CJU3</accession>